<dbReference type="PRINTS" id="PR01650">
    <property type="entry name" value="SECETRNLCASE"/>
</dbReference>
<feature type="transmembrane region" description="Helical" evidence="9">
    <location>
        <begin position="42"/>
        <end position="62"/>
    </location>
</feature>
<evidence type="ECO:0000256" key="9">
    <source>
        <dbReference type="HAMAP-Rule" id="MF_00422"/>
    </source>
</evidence>
<evidence type="ECO:0000256" key="5">
    <source>
        <dbReference type="ARBA" id="ARBA00022927"/>
    </source>
</evidence>
<keyword evidence="4 9" id="KW-0812">Transmembrane</keyword>
<keyword evidence="3 9" id="KW-1003">Cell membrane</keyword>
<protein>
    <recommendedName>
        <fullName evidence="9">Protein translocase subunit SecE</fullName>
    </recommendedName>
</protein>
<evidence type="ECO:0000313" key="11">
    <source>
        <dbReference type="Proteomes" id="UP000788153"/>
    </source>
</evidence>
<organism evidence="10 11">
    <name type="scientific">Sphingomonas japonica</name>
    <dbReference type="NCBI Taxonomy" id="511662"/>
    <lineage>
        <taxon>Bacteria</taxon>
        <taxon>Pseudomonadati</taxon>
        <taxon>Pseudomonadota</taxon>
        <taxon>Alphaproteobacteria</taxon>
        <taxon>Sphingomonadales</taxon>
        <taxon>Sphingomonadaceae</taxon>
        <taxon>Sphingomonas</taxon>
    </lineage>
</organism>
<dbReference type="EMBL" id="JAASQP010000001">
    <property type="protein sequence ID" value="NIJ24423.1"/>
    <property type="molecule type" value="Genomic_DNA"/>
</dbReference>
<comment type="subcellular location">
    <subcellularLocation>
        <location evidence="9">Cell membrane</location>
        <topology evidence="9">Single-pass membrane protein</topology>
    </subcellularLocation>
    <subcellularLocation>
        <location evidence="1">Membrane</location>
    </subcellularLocation>
</comment>
<dbReference type="InterPro" id="IPR001901">
    <property type="entry name" value="Translocase_SecE/Sec61-g"/>
</dbReference>
<comment type="similarity">
    <text evidence="9">Belongs to the SecE/SEC61-gamma family.</text>
</comment>
<keyword evidence="2 9" id="KW-0813">Transport</keyword>
<comment type="caution">
    <text evidence="10">The sequence shown here is derived from an EMBL/GenBank/DDBJ whole genome shotgun (WGS) entry which is preliminary data.</text>
</comment>
<comment type="function">
    <text evidence="9">Essential subunit of the Sec protein translocation channel SecYEG. Clamps together the 2 halves of SecY. May contact the channel plug during translocation.</text>
</comment>
<evidence type="ECO:0000256" key="8">
    <source>
        <dbReference type="ARBA" id="ARBA00023136"/>
    </source>
</evidence>
<dbReference type="NCBIfam" id="TIGR00964">
    <property type="entry name" value="secE_bact"/>
    <property type="match status" value="1"/>
</dbReference>
<reference evidence="10 11" key="1">
    <citation type="submission" date="2020-03" db="EMBL/GenBank/DDBJ databases">
        <title>Genomic Encyclopedia of Type Strains, Phase IV (KMG-IV): sequencing the most valuable type-strain genomes for metagenomic binning, comparative biology and taxonomic classification.</title>
        <authorList>
            <person name="Goeker M."/>
        </authorList>
    </citation>
    <scope>NUCLEOTIDE SEQUENCE [LARGE SCALE GENOMIC DNA]</scope>
    <source>
        <strain evidence="10 11">DSM 22753</strain>
    </source>
</reference>
<proteinExistence type="inferred from homology"/>
<evidence type="ECO:0000256" key="1">
    <source>
        <dbReference type="ARBA" id="ARBA00004370"/>
    </source>
</evidence>
<gene>
    <name evidence="9" type="primary">secE</name>
    <name evidence="10" type="ORF">FHT01_001965</name>
</gene>
<evidence type="ECO:0000256" key="6">
    <source>
        <dbReference type="ARBA" id="ARBA00022989"/>
    </source>
</evidence>
<dbReference type="Gene3D" id="1.20.5.1030">
    <property type="entry name" value="Preprotein translocase secy subunit"/>
    <property type="match status" value="1"/>
</dbReference>
<evidence type="ECO:0000256" key="4">
    <source>
        <dbReference type="ARBA" id="ARBA00022692"/>
    </source>
</evidence>
<dbReference type="PROSITE" id="PS01067">
    <property type="entry name" value="SECE_SEC61G"/>
    <property type="match status" value="1"/>
</dbReference>
<keyword evidence="6 9" id="KW-1133">Transmembrane helix</keyword>
<keyword evidence="8 9" id="KW-0472">Membrane</keyword>
<evidence type="ECO:0000256" key="2">
    <source>
        <dbReference type="ARBA" id="ARBA00022448"/>
    </source>
</evidence>
<dbReference type="InterPro" id="IPR005807">
    <property type="entry name" value="SecE_bac"/>
</dbReference>
<name>A0ABX0U6L7_9SPHN</name>
<dbReference type="Proteomes" id="UP000788153">
    <property type="component" value="Unassembled WGS sequence"/>
</dbReference>
<evidence type="ECO:0000313" key="10">
    <source>
        <dbReference type="EMBL" id="NIJ24423.1"/>
    </source>
</evidence>
<dbReference type="InterPro" id="IPR038379">
    <property type="entry name" value="SecE_sf"/>
</dbReference>
<evidence type="ECO:0000256" key="7">
    <source>
        <dbReference type="ARBA" id="ARBA00023010"/>
    </source>
</evidence>
<keyword evidence="5 9" id="KW-0653">Protein transport</keyword>
<dbReference type="Pfam" id="PF00584">
    <property type="entry name" value="SecE"/>
    <property type="match status" value="1"/>
</dbReference>
<sequence>MSGGGQIEQQVKPVAKTSPLEFMRQVRAETAKVVWPTRRETVMTGVMVVVMTTLLALFFFGVDSVFDALVKALLSLAE</sequence>
<comment type="subunit">
    <text evidence="9">Component of the Sec protein translocase complex. Heterotrimer consisting of SecY, SecE and SecG subunits. The heterotrimers can form oligomers, although 1 heterotrimer is thought to be able to translocate proteins. Interacts with the ribosome. Interacts with SecDF, and other proteins may be involved. Interacts with SecA.</text>
</comment>
<evidence type="ECO:0000256" key="3">
    <source>
        <dbReference type="ARBA" id="ARBA00022475"/>
    </source>
</evidence>
<dbReference type="HAMAP" id="MF_00422">
    <property type="entry name" value="SecE"/>
    <property type="match status" value="1"/>
</dbReference>
<dbReference type="PANTHER" id="PTHR33910:SF1">
    <property type="entry name" value="PROTEIN TRANSLOCASE SUBUNIT SECE"/>
    <property type="match status" value="1"/>
</dbReference>
<keyword evidence="11" id="KW-1185">Reference proteome</keyword>
<dbReference type="PANTHER" id="PTHR33910">
    <property type="entry name" value="PROTEIN TRANSLOCASE SUBUNIT SECE"/>
    <property type="match status" value="1"/>
</dbReference>
<accession>A0ABX0U6L7</accession>
<keyword evidence="7 9" id="KW-0811">Translocation</keyword>